<dbReference type="Gene3D" id="3.50.50.60">
    <property type="entry name" value="FAD/NAD(P)-binding domain"/>
    <property type="match status" value="1"/>
</dbReference>
<comment type="caution">
    <text evidence="3">The sequence shown here is derived from an EMBL/GenBank/DDBJ whole genome shotgun (WGS) entry which is preliminary data.</text>
</comment>
<dbReference type="EMBL" id="SKBN01000003">
    <property type="protein sequence ID" value="TGJ88405.1"/>
    <property type="molecule type" value="Genomic_DNA"/>
</dbReference>
<feature type="signal peptide" evidence="1">
    <location>
        <begin position="1"/>
        <end position="22"/>
    </location>
</feature>
<evidence type="ECO:0000259" key="2">
    <source>
        <dbReference type="Pfam" id="PF01593"/>
    </source>
</evidence>
<keyword evidence="1" id="KW-0732">Signal</keyword>
<dbReference type="InterPro" id="IPR036188">
    <property type="entry name" value="FAD/NAD-bd_sf"/>
</dbReference>
<evidence type="ECO:0000313" key="3">
    <source>
        <dbReference type="EMBL" id="TGJ88405.1"/>
    </source>
</evidence>
<dbReference type="SUPFAM" id="SSF51905">
    <property type="entry name" value="FAD/NAD(P)-binding domain"/>
    <property type="match status" value="1"/>
</dbReference>
<accession>A0A4Z0Z9S8</accession>
<gene>
    <name evidence="3" type="ORF">E0Z10_g302</name>
</gene>
<dbReference type="OrthoDB" id="7777654at2759"/>
<dbReference type="InterPro" id="IPR050281">
    <property type="entry name" value="Flavin_monoamine_oxidase"/>
</dbReference>
<organism evidence="3 4">
    <name type="scientific">Xylaria hypoxylon</name>
    <dbReference type="NCBI Taxonomy" id="37992"/>
    <lineage>
        <taxon>Eukaryota</taxon>
        <taxon>Fungi</taxon>
        <taxon>Dikarya</taxon>
        <taxon>Ascomycota</taxon>
        <taxon>Pezizomycotina</taxon>
        <taxon>Sordariomycetes</taxon>
        <taxon>Xylariomycetidae</taxon>
        <taxon>Xylariales</taxon>
        <taxon>Xylariaceae</taxon>
        <taxon>Xylaria</taxon>
    </lineage>
</organism>
<dbReference type="PANTHER" id="PTHR10742">
    <property type="entry name" value="FLAVIN MONOAMINE OXIDASE"/>
    <property type="match status" value="1"/>
</dbReference>
<dbReference type="GO" id="GO:0006598">
    <property type="term" value="P:polyamine catabolic process"/>
    <property type="evidence" value="ECO:0007669"/>
    <property type="project" value="TreeGrafter"/>
</dbReference>
<protein>
    <recommendedName>
        <fullName evidence="2">Amine oxidase domain-containing protein</fullName>
    </recommendedName>
</protein>
<proteinExistence type="predicted"/>
<dbReference type="InterPro" id="IPR002937">
    <property type="entry name" value="Amino_oxidase"/>
</dbReference>
<reference evidence="3 4" key="1">
    <citation type="submission" date="2019-03" db="EMBL/GenBank/DDBJ databases">
        <title>Draft genome sequence of Xylaria hypoxylon DSM 108379, a ubiquitous saprotrophic-parasitic fungi on hardwood.</title>
        <authorList>
            <person name="Buettner E."/>
            <person name="Leonhardt S."/>
            <person name="Gebauer A.M."/>
            <person name="Liers C."/>
            <person name="Hofrichter M."/>
            <person name="Kellner H."/>
        </authorList>
    </citation>
    <scope>NUCLEOTIDE SEQUENCE [LARGE SCALE GENOMIC DNA]</scope>
    <source>
        <strain evidence="3 4">DSM 108379</strain>
    </source>
</reference>
<keyword evidence="4" id="KW-1185">Reference proteome</keyword>
<feature type="domain" description="Amine oxidase" evidence="2">
    <location>
        <begin position="47"/>
        <end position="482"/>
    </location>
</feature>
<evidence type="ECO:0000256" key="1">
    <source>
        <dbReference type="SAM" id="SignalP"/>
    </source>
</evidence>
<name>A0A4Z0Z9S8_9PEZI</name>
<evidence type="ECO:0000313" key="4">
    <source>
        <dbReference type="Proteomes" id="UP000297716"/>
    </source>
</evidence>
<dbReference type="Gene3D" id="3.90.660.10">
    <property type="match status" value="1"/>
</dbReference>
<dbReference type="Proteomes" id="UP000297716">
    <property type="component" value="Unassembled WGS sequence"/>
</dbReference>
<dbReference type="PANTHER" id="PTHR10742:SF313">
    <property type="entry name" value="AMINE OXIDASE"/>
    <property type="match status" value="1"/>
</dbReference>
<dbReference type="Pfam" id="PF01593">
    <property type="entry name" value="Amino_oxidase"/>
    <property type="match status" value="1"/>
</dbReference>
<dbReference type="AlphaFoldDB" id="A0A4Z0Z9S8"/>
<dbReference type="SUPFAM" id="SSF54373">
    <property type="entry name" value="FAD-linked reductases, C-terminal domain"/>
    <property type="match status" value="1"/>
</dbReference>
<feature type="chain" id="PRO_5021299020" description="Amine oxidase domain-containing protein" evidence="1">
    <location>
        <begin position="23"/>
        <end position="539"/>
    </location>
</feature>
<dbReference type="STRING" id="37992.A0A4Z0Z9S8"/>
<dbReference type="GO" id="GO:0016491">
    <property type="term" value="F:oxidoreductase activity"/>
    <property type="evidence" value="ECO:0007669"/>
    <property type="project" value="InterPro"/>
</dbReference>
<sequence>MKSSVQCLIAAYCALCAHRVTAVPVADNTYRAGECRKTKVAILGAGLAGITAAQALVNASVPDFLIVERNDYIGGRVKHTEFGKKPDGTPYTVEFGANWVQGLGTPGGPENPIWTLAKKHGLQNTFSNYSSIMTYDERGPADFGSLFDDMDAAGSIAEQDAGYVLIDNLQDSSMRAAFSLAGWKPKKDMHAQAVEWWYWDWETAYSPQESGFLYGVTGYNLTFYQWSDENNFVTDQRGFNAFIIDESHEFLGENDPRLLLNTMVKSVAYGPRGVNVTFEDGDCIEAEHAITTFSIGVLQNDIVEFKPKLPRWKREAIEQYQMGTYTKVFFQFNETFWDTDTQYFLYADANTRGYYPVWQSLTGPGFFEGSNIIFVTVVGPESYRIEQQPDEVTKAECLEVLRAMFPGKEIPEPIDFKYPRWSTEEWAFGSYSNWPVGMTLEKHQNLRANVDRLWFAGEGTSAQYYGFLQGAWYEGRDVGQRIAGLLNGPDEQVQCNNDTSVNCGPMINYEVLHGTTFLDEFNVLNGWPVSSFLDYEDEE</sequence>